<dbReference type="EC" id="2.7.1.15" evidence="7"/>
<keyword evidence="5" id="KW-0067">ATP-binding</keyword>
<evidence type="ECO:0000256" key="3">
    <source>
        <dbReference type="ARBA" id="ARBA00022741"/>
    </source>
</evidence>
<dbReference type="EMBL" id="CP021983">
    <property type="protein sequence ID" value="ASC72219.1"/>
    <property type="molecule type" value="Genomic_DNA"/>
</dbReference>
<keyword evidence="4" id="KW-0418">Kinase</keyword>
<dbReference type="PANTHER" id="PTHR43085:SF1">
    <property type="entry name" value="PSEUDOURIDINE KINASE-RELATED"/>
    <property type="match status" value="1"/>
</dbReference>
<evidence type="ECO:0000256" key="2">
    <source>
        <dbReference type="ARBA" id="ARBA00022679"/>
    </source>
</evidence>
<keyword evidence="8" id="KW-1185">Reference proteome</keyword>
<name>A0A1Z3HPJ1_9CYAN</name>
<organism evidence="7 8">
    <name type="scientific">Halomicronema hongdechloris C2206</name>
    <dbReference type="NCBI Taxonomy" id="1641165"/>
    <lineage>
        <taxon>Bacteria</taxon>
        <taxon>Bacillati</taxon>
        <taxon>Cyanobacteriota</taxon>
        <taxon>Cyanophyceae</taxon>
        <taxon>Nodosilineales</taxon>
        <taxon>Nodosilineaceae</taxon>
        <taxon>Halomicronema</taxon>
    </lineage>
</organism>
<dbReference type="CDD" id="cd01167">
    <property type="entry name" value="bac_FRK"/>
    <property type="match status" value="1"/>
</dbReference>
<comment type="similarity">
    <text evidence="1">Belongs to the carbohydrate kinase PfkB family.</text>
</comment>
<dbReference type="OrthoDB" id="9813569at2"/>
<dbReference type="STRING" id="1641165.XM38_00060"/>
<evidence type="ECO:0000313" key="8">
    <source>
        <dbReference type="Proteomes" id="UP000191901"/>
    </source>
</evidence>
<dbReference type="PANTHER" id="PTHR43085">
    <property type="entry name" value="HEXOKINASE FAMILY MEMBER"/>
    <property type="match status" value="1"/>
</dbReference>
<dbReference type="InterPro" id="IPR011611">
    <property type="entry name" value="PfkB_dom"/>
</dbReference>
<accession>A0A1Z3HPJ1</accession>
<evidence type="ECO:0000256" key="5">
    <source>
        <dbReference type="ARBA" id="ARBA00022840"/>
    </source>
</evidence>
<dbReference type="Pfam" id="PF00294">
    <property type="entry name" value="PfkB"/>
    <property type="match status" value="1"/>
</dbReference>
<protein>
    <submittedName>
        <fullName evidence="7">Ribokinase</fullName>
        <ecNumber evidence="7">2.7.1.15</ecNumber>
    </submittedName>
</protein>
<dbReference type="Proteomes" id="UP000191901">
    <property type="component" value="Chromosome"/>
</dbReference>
<dbReference type="SUPFAM" id="SSF53613">
    <property type="entry name" value="Ribokinase-like"/>
    <property type="match status" value="1"/>
</dbReference>
<keyword evidence="3" id="KW-0547">Nucleotide-binding</keyword>
<dbReference type="InterPro" id="IPR029056">
    <property type="entry name" value="Ribokinase-like"/>
</dbReference>
<reference evidence="7 8" key="1">
    <citation type="journal article" date="2016" name="Biochim. Biophys. Acta">
        <title>Characterization of red-shifted phycobilisomes isolated from the chlorophyll f-containing cyanobacterium Halomicronema hongdechloris.</title>
        <authorList>
            <person name="Li Y."/>
            <person name="Lin Y."/>
            <person name="Garvey C.J."/>
            <person name="Birch D."/>
            <person name="Corkery R.W."/>
            <person name="Loughlin P.C."/>
            <person name="Scheer H."/>
            <person name="Willows R.D."/>
            <person name="Chen M."/>
        </authorList>
    </citation>
    <scope>NUCLEOTIDE SEQUENCE [LARGE SCALE GENOMIC DNA]</scope>
    <source>
        <strain evidence="7 8">C2206</strain>
    </source>
</reference>
<gene>
    <name evidence="7" type="primary">rbsK_2</name>
    <name evidence="7" type="ORF">XM38_031740</name>
</gene>
<dbReference type="InterPro" id="IPR002173">
    <property type="entry name" value="Carboh/pur_kinase_PfkB_CS"/>
</dbReference>
<dbReference type="Gene3D" id="3.40.1190.20">
    <property type="match status" value="1"/>
</dbReference>
<dbReference type="InterPro" id="IPR050306">
    <property type="entry name" value="PfkB_Carbo_kinase"/>
</dbReference>
<evidence type="ECO:0000259" key="6">
    <source>
        <dbReference type="Pfam" id="PF00294"/>
    </source>
</evidence>
<evidence type="ECO:0000313" key="7">
    <source>
        <dbReference type="EMBL" id="ASC72219.1"/>
    </source>
</evidence>
<keyword evidence="2 7" id="KW-0808">Transferase</keyword>
<dbReference type="GO" id="GO:0004747">
    <property type="term" value="F:ribokinase activity"/>
    <property type="evidence" value="ECO:0007669"/>
    <property type="project" value="UniProtKB-EC"/>
</dbReference>
<dbReference type="AlphaFoldDB" id="A0A1Z3HPJ1"/>
<dbReference type="GO" id="GO:0005524">
    <property type="term" value="F:ATP binding"/>
    <property type="evidence" value="ECO:0007669"/>
    <property type="project" value="UniProtKB-KW"/>
</dbReference>
<dbReference type="KEGG" id="hhg:XM38_031740"/>
<dbReference type="PROSITE" id="PS00583">
    <property type="entry name" value="PFKB_KINASES_1"/>
    <property type="match status" value="1"/>
</dbReference>
<evidence type="ECO:0000256" key="4">
    <source>
        <dbReference type="ARBA" id="ARBA00022777"/>
    </source>
</evidence>
<dbReference type="PROSITE" id="PS00584">
    <property type="entry name" value="PFKB_KINASES_2"/>
    <property type="match status" value="1"/>
</dbReference>
<evidence type="ECO:0000256" key="1">
    <source>
        <dbReference type="ARBA" id="ARBA00010688"/>
    </source>
</evidence>
<sequence>MGKHHLPAQPVTCIGECLIDRLMAPDSLTGTDYPGGAPANVACALVKLGRAARFLGCIGQDVAGDTLIQRLQAIGVDCQGVQRSKAPTRQVIVKRNAMGERWFAGFSHSDPSGFADARLSSDWLQLHWSQATAGLVMGTLALAYPQSRAAMAQAATLAQQHDVPIIIDINWRPMFWPNPAIALEIIHDFLKQATLLKWSQDDAQELLGTADPEVIARQFPQAKAVLVTAGAAGCTYVAWGQRGYQPAFAVPSQDTTGAGDAFLAAFLCQLLERGWDSLKQPQQVAAIVAYASAAGALATCQAGAIAAQPTAAEIAALLKASSPLQ</sequence>
<proteinExistence type="inferred from homology"/>
<feature type="domain" description="Carbohydrate kinase PfkB" evidence="6">
    <location>
        <begin position="11"/>
        <end position="310"/>
    </location>
</feature>